<gene>
    <name evidence="2" type="ORF">MNBD_ALPHA07-1752</name>
</gene>
<reference evidence="2" key="1">
    <citation type="submission" date="2018-06" db="EMBL/GenBank/DDBJ databases">
        <authorList>
            <person name="Zhirakovskaya E."/>
        </authorList>
    </citation>
    <scope>NUCLEOTIDE SEQUENCE</scope>
</reference>
<sequence>MKNVIWIIVAAVVALGAYLVLTTKSVEDVSGASVEAPEALESAADAVGEATSEAVEEAVEATTDAADEAADTATETAEEVVDEATTATDEAVDTTTEATEAAADTATDALSVDGFSMDKVSGMIDGSDLDDLKKAMLKGALEKAQDNPEMLTTVLGQIKAALGM</sequence>
<accession>A0A3B0S323</accession>
<evidence type="ECO:0008006" key="3">
    <source>
        <dbReference type="Google" id="ProtNLM"/>
    </source>
</evidence>
<name>A0A3B0S323_9ZZZZ</name>
<organism evidence="2">
    <name type="scientific">hydrothermal vent metagenome</name>
    <dbReference type="NCBI Taxonomy" id="652676"/>
    <lineage>
        <taxon>unclassified sequences</taxon>
        <taxon>metagenomes</taxon>
        <taxon>ecological metagenomes</taxon>
    </lineage>
</organism>
<evidence type="ECO:0000313" key="2">
    <source>
        <dbReference type="EMBL" id="VAV90833.1"/>
    </source>
</evidence>
<feature type="compositionally biased region" description="Acidic residues" evidence="1">
    <location>
        <begin position="63"/>
        <end position="82"/>
    </location>
</feature>
<evidence type="ECO:0000256" key="1">
    <source>
        <dbReference type="SAM" id="MobiDB-lite"/>
    </source>
</evidence>
<dbReference type="EMBL" id="UOEG01000064">
    <property type="protein sequence ID" value="VAV90833.1"/>
    <property type="molecule type" value="Genomic_DNA"/>
</dbReference>
<proteinExistence type="predicted"/>
<dbReference type="AlphaFoldDB" id="A0A3B0S323"/>
<protein>
    <recommendedName>
        <fullName evidence="3">Translation initiation factor 3</fullName>
    </recommendedName>
</protein>
<feature type="region of interest" description="Disordered" evidence="1">
    <location>
        <begin position="63"/>
        <end position="89"/>
    </location>
</feature>